<organism evidence="1 2">
    <name type="scientific">Helicobacter heilmannii</name>
    <dbReference type="NCBI Taxonomy" id="35817"/>
    <lineage>
        <taxon>Bacteria</taxon>
        <taxon>Pseudomonadati</taxon>
        <taxon>Campylobacterota</taxon>
        <taxon>Epsilonproteobacteria</taxon>
        <taxon>Campylobacterales</taxon>
        <taxon>Helicobacteraceae</taxon>
        <taxon>Helicobacter</taxon>
    </lineage>
</organism>
<reference evidence="2" key="1">
    <citation type="submission" date="2014-12" db="EMBL/GenBank/DDBJ databases">
        <authorList>
            <person name="Smet A."/>
        </authorList>
    </citation>
    <scope>NUCLEOTIDE SEQUENCE [LARGE SCALE GENOMIC DNA]</scope>
</reference>
<dbReference type="EMBL" id="CDMK01000003">
    <property type="protein sequence ID" value="CRI35052.1"/>
    <property type="molecule type" value="Genomic_DNA"/>
</dbReference>
<keyword evidence="2" id="KW-1185">Reference proteome</keyword>
<name>A0A0K2YA36_HELHE</name>
<sequence>MIEIALHNSLNHLLSAKDGDYINSSTDPRVLQVREEVLKSSGETILSNDSYLSKMTLGTVIHIIKQEGLFARVFNADKIQFKHYDPNHKKEKFSSW</sequence>
<dbReference type="AlphaFoldDB" id="A0A0K2YA36"/>
<protein>
    <submittedName>
        <fullName evidence="1">Uncharacterized protein</fullName>
    </submittedName>
</protein>
<accession>A0A0K2YA36</accession>
<evidence type="ECO:0000313" key="2">
    <source>
        <dbReference type="Proteomes" id="UP000046090"/>
    </source>
</evidence>
<dbReference type="GeneID" id="76197540"/>
<proteinExistence type="predicted"/>
<dbReference type="RefSeq" id="WP_015106678.1">
    <property type="nucleotide sequence ID" value="NZ_AP026684.1"/>
</dbReference>
<evidence type="ECO:0000313" key="1">
    <source>
        <dbReference type="EMBL" id="CRI35052.1"/>
    </source>
</evidence>
<dbReference type="Proteomes" id="UP000046090">
    <property type="component" value="Unassembled WGS sequence"/>
</dbReference>
<gene>
    <name evidence="1" type="ORF">HHE01_00500</name>
</gene>